<feature type="compositionally biased region" description="Polar residues" evidence="1">
    <location>
        <begin position="29"/>
        <end position="38"/>
    </location>
</feature>
<name>A0ABW2AWA4_9MICO</name>
<reference evidence="4" key="1">
    <citation type="journal article" date="2019" name="Int. J. Syst. Evol. Microbiol.">
        <title>The Global Catalogue of Microorganisms (GCM) 10K type strain sequencing project: providing services to taxonomists for standard genome sequencing and annotation.</title>
        <authorList>
            <consortium name="The Broad Institute Genomics Platform"/>
            <consortium name="The Broad Institute Genome Sequencing Center for Infectious Disease"/>
            <person name="Wu L."/>
            <person name="Ma J."/>
        </authorList>
    </citation>
    <scope>NUCLEOTIDE SEQUENCE [LARGE SCALE GENOMIC DNA]</scope>
    <source>
        <strain evidence="4">NBRC 106593</strain>
    </source>
</reference>
<proteinExistence type="predicted"/>
<organism evidence="3 4">
    <name type="scientific">Branchiibius cervicis</name>
    <dbReference type="NCBI Taxonomy" id="908252"/>
    <lineage>
        <taxon>Bacteria</taxon>
        <taxon>Bacillati</taxon>
        <taxon>Actinomycetota</taxon>
        <taxon>Actinomycetes</taxon>
        <taxon>Micrococcales</taxon>
        <taxon>Dermacoccaceae</taxon>
        <taxon>Branchiibius</taxon>
    </lineage>
</organism>
<feature type="region of interest" description="Disordered" evidence="1">
    <location>
        <begin position="22"/>
        <end position="52"/>
    </location>
</feature>
<comment type="caution">
    <text evidence="3">The sequence shown here is derived from an EMBL/GenBank/DDBJ whole genome shotgun (WGS) entry which is preliminary data.</text>
</comment>
<evidence type="ECO:0000313" key="3">
    <source>
        <dbReference type="EMBL" id="MFC6715115.1"/>
    </source>
</evidence>
<dbReference type="Proteomes" id="UP001596356">
    <property type="component" value="Unassembled WGS sequence"/>
</dbReference>
<gene>
    <name evidence="3" type="ORF">ACFQBT_15390</name>
</gene>
<evidence type="ECO:0000256" key="1">
    <source>
        <dbReference type="SAM" id="MobiDB-lite"/>
    </source>
</evidence>
<dbReference type="EMBL" id="JBHSWJ010000002">
    <property type="protein sequence ID" value="MFC6715115.1"/>
    <property type="molecule type" value="Genomic_DNA"/>
</dbReference>
<feature type="compositionally biased region" description="Low complexity" evidence="1">
    <location>
        <begin position="41"/>
        <end position="52"/>
    </location>
</feature>
<keyword evidence="4" id="KW-1185">Reference proteome</keyword>
<sequence length="206" mass="21436">MKSLPLAATAVLLVTCALTACSSSSSGSTPNTANSLLPSDTAPATYTPLATPPLNYRTLTGKGFELRVPATWTDNEVPPSAKGGTPGIAAREQGRDPSLPVGVAVVVDTEPASDAVAQSEVLATAKLSTGQVTDLKRSTVQWPGTQNAVLVTWTETPQGTSTPYRIEQLFAQVSPELILNVVGKAPATEFGTVGIERIMRTFVVKS</sequence>
<dbReference type="PROSITE" id="PS51257">
    <property type="entry name" value="PROKAR_LIPOPROTEIN"/>
    <property type="match status" value="1"/>
</dbReference>
<accession>A0ABW2AWA4</accession>
<evidence type="ECO:0008006" key="5">
    <source>
        <dbReference type="Google" id="ProtNLM"/>
    </source>
</evidence>
<evidence type="ECO:0000256" key="2">
    <source>
        <dbReference type="SAM" id="SignalP"/>
    </source>
</evidence>
<feature type="signal peptide" evidence="2">
    <location>
        <begin position="1"/>
        <end position="27"/>
    </location>
</feature>
<keyword evidence="2" id="KW-0732">Signal</keyword>
<protein>
    <recommendedName>
        <fullName evidence="5">Lipoprotein</fullName>
    </recommendedName>
</protein>
<feature type="chain" id="PRO_5047265336" description="Lipoprotein" evidence="2">
    <location>
        <begin position="28"/>
        <end position="206"/>
    </location>
</feature>
<dbReference type="RefSeq" id="WP_377823979.1">
    <property type="nucleotide sequence ID" value="NZ_JBHSWJ010000002.1"/>
</dbReference>
<feature type="region of interest" description="Disordered" evidence="1">
    <location>
        <begin position="73"/>
        <end position="95"/>
    </location>
</feature>
<evidence type="ECO:0000313" key="4">
    <source>
        <dbReference type="Proteomes" id="UP001596356"/>
    </source>
</evidence>